<comment type="caution">
    <text evidence="1">The sequence shown here is derived from an EMBL/GenBank/DDBJ whole genome shotgun (WGS) entry which is preliminary data.</text>
</comment>
<gene>
    <name evidence="1" type="ORF">L596_016173</name>
</gene>
<dbReference type="EMBL" id="AZBU02000004">
    <property type="protein sequence ID" value="TKR82449.1"/>
    <property type="molecule type" value="Genomic_DNA"/>
</dbReference>
<organism evidence="1 2">
    <name type="scientific">Steinernema carpocapsae</name>
    <name type="common">Entomopathogenic nematode</name>
    <dbReference type="NCBI Taxonomy" id="34508"/>
    <lineage>
        <taxon>Eukaryota</taxon>
        <taxon>Metazoa</taxon>
        <taxon>Ecdysozoa</taxon>
        <taxon>Nematoda</taxon>
        <taxon>Chromadorea</taxon>
        <taxon>Rhabditida</taxon>
        <taxon>Tylenchina</taxon>
        <taxon>Panagrolaimomorpha</taxon>
        <taxon>Strongyloidoidea</taxon>
        <taxon>Steinernematidae</taxon>
        <taxon>Steinernema</taxon>
    </lineage>
</organism>
<dbReference type="AlphaFoldDB" id="A0A4U5NH78"/>
<evidence type="ECO:0000313" key="1">
    <source>
        <dbReference type="EMBL" id="TKR82449.1"/>
    </source>
</evidence>
<reference evidence="1 2" key="2">
    <citation type="journal article" date="2019" name="G3 (Bethesda)">
        <title>Hybrid Assembly of the Genome of the Entomopathogenic Nematode Steinernema carpocapsae Identifies the X-Chromosome.</title>
        <authorList>
            <person name="Serra L."/>
            <person name="Macchietto M."/>
            <person name="Macias-Munoz A."/>
            <person name="McGill C.J."/>
            <person name="Rodriguez I.M."/>
            <person name="Rodriguez B."/>
            <person name="Murad R."/>
            <person name="Mortazavi A."/>
        </authorList>
    </citation>
    <scope>NUCLEOTIDE SEQUENCE [LARGE SCALE GENOMIC DNA]</scope>
    <source>
        <strain evidence="1 2">ALL</strain>
    </source>
</reference>
<sequence length="83" mass="9039">MKKRDSSGAILSEELLEVRLDYREGQVANGDVSYLIILATVNGSTVTVLVCNNTTRGDFLPSFLAEELLSSVARDAEHGLRNV</sequence>
<evidence type="ECO:0000313" key="2">
    <source>
        <dbReference type="Proteomes" id="UP000298663"/>
    </source>
</evidence>
<reference evidence="1 2" key="1">
    <citation type="journal article" date="2015" name="Genome Biol.">
        <title>Comparative genomics of Steinernema reveals deeply conserved gene regulatory networks.</title>
        <authorList>
            <person name="Dillman A.R."/>
            <person name="Macchietto M."/>
            <person name="Porter C.F."/>
            <person name="Rogers A."/>
            <person name="Williams B."/>
            <person name="Antoshechkin I."/>
            <person name="Lee M.M."/>
            <person name="Goodwin Z."/>
            <person name="Lu X."/>
            <person name="Lewis E.E."/>
            <person name="Goodrich-Blair H."/>
            <person name="Stock S.P."/>
            <person name="Adams B.J."/>
            <person name="Sternberg P.W."/>
            <person name="Mortazavi A."/>
        </authorList>
    </citation>
    <scope>NUCLEOTIDE SEQUENCE [LARGE SCALE GENOMIC DNA]</scope>
    <source>
        <strain evidence="1 2">ALL</strain>
    </source>
</reference>
<proteinExistence type="predicted"/>
<accession>A0A4U5NH78</accession>
<protein>
    <submittedName>
        <fullName evidence="1">Uncharacterized protein</fullName>
    </submittedName>
</protein>
<name>A0A4U5NH78_STECR</name>
<dbReference type="Proteomes" id="UP000298663">
    <property type="component" value="Unassembled WGS sequence"/>
</dbReference>
<keyword evidence="2" id="KW-1185">Reference proteome</keyword>